<evidence type="ECO:0008006" key="3">
    <source>
        <dbReference type="Google" id="ProtNLM"/>
    </source>
</evidence>
<evidence type="ECO:0000313" key="2">
    <source>
        <dbReference type="Proteomes" id="UP000287033"/>
    </source>
</evidence>
<protein>
    <recommendedName>
        <fullName evidence="3">Obg domain-containing protein</fullName>
    </recommendedName>
</protein>
<dbReference type="EMBL" id="BEZZ01147932">
    <property type="protein sequence ID" value="GCC44785.1"/>
    <property type="molecule type" value="Genomic_DNA"/>
</dbReference>
<dbReference type="Proteomes" id="UP000287033">
    <property type="component" value="Unassembled WGS sequence"/>
</dbReference>
<organism evidence="1 2">
    <name type="scientific">Chiloscyllium punctatum</name>
    <name type="common">Brownbanded bambooshark</name>
    <name type="synonym">Hemiscyllium punctatum</name>
    <dbReference type="NCBI Taxonomy" id="137246"/>
    <lineage>
        <taxon>Eukaryota</taxon>
        <taxon>Metazoa</taxon>
        <taxon>Chordata</taxon>
        <taxon>Craniata</taxon>
        <taxon>Vertebrata</taxon>
        <taxon>Chondrichthyes</taxon>
        <taxon>Elasmobranchii</taxon>
        <taxon>Galeomorphii</taxon>
        <taxon>Galeoidea</taxon>
        <taxon>Orectolobiformes</taxon>
        <taxon>Hemiscylliidae</taxon>
        <taxon>Chiloscyllium</taxon>
    </lineage>
</organism>
<name>A0A401TQ75_CHIPU</name>
<reference evidence="1 2" key="1">
    <citation type="journal article" date="2018" name="Nat. Ecol. Evol.">
        <title>Shark genomes provide insights into elasmobranch evolution and the origin of vertebrates.</title>
        <authorList>
            <person name="Hara Y"/>
            <person name="Yamaguchi K"/>
            <person name="Onimaru K"/>
            <person name="Kadota M"/>
            <person name="Koyanagi M"/>
            <person name="Keeley SD"/>
            <person name="Tatsumi K"/>
            <person name="Tanaka K"/>
            <person name="Motone F"/>
            <person name="Kageyama Y"/>
            <person name="Nozu R"/>
            <person name="Adachi N"/>
            <person name="Nishimura O"/>
            <person name="Nakagawa R"/>
            <person name="Tanegashima C"/>
            <person name="Kiyatake I"/>
            <person name="Matsumoto R"/>
            <person name="Murakumo K"/>
            <person name="Nishida K"/>
            <person name="Terakita A"/>
            <person name="Kuratani S"/>
            <person name="Sato K"/>
            <person name="Hyodo S Kuraku.S."/>
        </authorList>
    </citation>
    <scope>NUCLEOTIDE SEQUENCE [LARGE SCALE GENOMIC DNA]</scope>
</reference>
<feature type="non-terminal residue" evidence="1">
    <location>
        <position position="68"/>
    </location>
</feature>
<sequence length="68" mass="7130">MTLVIRVWRESGLCQQSCVPEGNDGGYWGAGGGKRADFIDKFPFRKVMSVVIGGGGAGGKADSVNEIP</sequence>
<dbReference type="AlphaFoldDB" id="A0A401TQ75"/>
<gene>
    <name evidence="1" type="ORF">chiPu_0029091</name>
</gene>
<accession>A0A401TQ75</accession>
<keyword evidence="2" id="KW-1185">Reference proteome</keyword>
<proteinExistence type="predicted"/>
<evidence type="ECO:0000313" key="1">
    <source>
        <dbReference type="EMBL" id="GCC44785.1"/>
    </source>
</evidence>
<comment type="caution">
    <text evidence="1">The sequence shown here is derived from an EMBL/GenBank/DDBJ whole genome shotgun (WGS) entry which is preliminary data.</text>
</comment>